<keyword evidence="5" id="KW-0698">rRNA processing</keyword>
<evidence type="ECO:0000256" key="2">
    <source>
        <dbReference type="ARBA" id="ARBA00022679"/>
    </source>
</evidence>
<dbReference type="HAMAP" id="MF_00658">
    <property type="entry name" value="23SrRNA_methyltr_H"/>
    <property type="match status" value="1"/>
</dbReference>
<evidence type="ECO:0000256" key="1">
    <source>
        <dbReference type="ARBA" id="ARBA00022603"/>
    </source>
</evidence>
<evidence type="ECO:0000313" key="7">
    <source>
        <dbReference type="Proteomes" id="UP000233325"/>
    </source>
</evidence>
<dbReference type="Proteomes" id="UP000233325">
    <property type="component" value="Unassembled WGS sequence"/>
</dbReference>
<dbReference type="AlphaFoldDB" id="A0A2N2E3W2"/>
<evidence type="ECO:0000256" key="3">
    <source>
        <dbReference type="ARBA" id="ARBA00022691"/>
    </source>
</evidence>
<dbReference type="PANTHER" id="PTHR33603:SF1">
    <property type="entry name" value="RIBOSOMAL RNA LARGE SUBUNIT METHYLTRANSFERASE H"/>
    <property type="match status" value="1"/>
</dbReference>
<dbReference type="GO" id="GO:0005737">
    <property type="term" value="C:cytoplasm"/>
    <property type="evidence" value="ECO:0007669"/>
    <property type="project" value="UniProtKB-SubCell"/>
</dbReference>
<organism evidence="6 7">
    <name type="scientific">Candidatus Falkowbacteria bacterium HGW-Falkowbacteria-2</name>
    <dbReference type="NCBI Taxonomy" id="2013769"/>
    <lineage>
        <taxon>Bacteria</taxon>
        <taxon>Candidatus Falkowiibacteriota</taxon>
    </lineage>
</organism>
<keyword evidence="1 5" id="KW-0489">Methyltransferase</keyword>
<comment type="catalytic activity">
    <reaction evidence="5">
        <text>pseudouridine(1915) in 23S rRNA + S-adenosyl-L-methionine = N(3)-methylpseudouridine(1915) in 23S rRNA + S-adenosyl-L-homocysteine + H(+)</text>
        <dbReference type="Rhea" id="RHEA:42752"/>
        <dbReference type="Rhea" id="RHEA-COMP:10221"/>
        <dbReference type="Rhea" id="RHEA-COMP:10222"/>
        <dbReference type="ChEBI" id="CHEBI:15378"/>
        <dbReference type="ChEBI" id="CHEBI:57856"/>
        <dbReference type="ChEBI" id="CHEBI:59789"/>
        <dbReference type="ChEBI" id="CHEBI:65314"/>
        <dbReference type="ChEBI" id="CHEBI:74486"/>
        <dbReference type="EC" id="2.1.1.177"/>
    </reaction>
</comment>
<keyword evidence="3 5" id="KW-0949">S-adenosyl-L-methionine</keyword>
<dbReference type="GO" id="GO:0070038">
    <property type="term" value="F:rRNA (pseudouridine-N3-)-methyltransferase activity"/>
    <property type="evidence" value="ECO:0007669"/>
    <property type="project" value="UniProtKB-UniRule"/>
</dbReference>
<evidence type="ECO:0000256" key="4">
    <source>
        <dbReference type="ARBA" id="ARBA00038303"/>
    </source>
</evidence>
<feature type="binding site" evidence="5">
    <location>
        <begin position="122"/>
        <end position="127"/>
    </location>
    <ligand>
        <name>S-adenosyl-L-methionine</name>
        <dbReference type="ChEBI" id="CHEBI:59789"/>
    </ligand>
</feature>
<dbReference type="PANTHER" id="PTHR33603">
    <property type="entry name" value="METHYLTRANSFERASE"/>
    <property type="match status" value="1"/>
</dbReference>
<gene>
    <name evidence="5" type="primary">rlmH</name>
    <name evidence="6" type="ORF">CVU83_00095</name>
</gene>
<protein>
    <recommendedName>
        <fullName evidence="5">Ribosomal RNA large subunit methyltransferase H</fullName>
        <ecNumber evidence="5">2.1.1.177</ecNumber>
    </recommendedName>
    <alternativeName>
        <fullName evidence="5">23S rRNA (pseudouridine1915-N3)-methyltransferase</fullName>
    </alternativeName>
    <alternativeName>
        <fullName evidence="5">23S rRNA m3Psi1915 methyltransferase</fullName>
    </alternativeName>
    <alternativeName>
        <fullName evidence="5">rRNA (pseudouridine-N3-)-methyltransferase RlmH</fullName>
    </alternativeName>
</protein>
<keyword evidence="5" id="KW-0963">Cytoplasm</keyword>
<dbReference type="Pfam" id="PF02590">
    <property type="entry name" value="SPOUT_MTase"/>
    <property type="match status" value="1"/>
</dbReference>
<dbReference type="EC" id="2.1.1.177" evidence="5"/>
<dbReference type="SUPFAM" id="SSF75217">
    <property type="entry name" value="alpha/beta knot"/>
    <property type="match status" value="1"/>
</dbReference>
<dbReference type="Gene3D" id="3.40.1280.10">
    <property type="match status" value="1"/>
</dbReference>
<evidence type="ECO:0000256" key="5">
    <source>
        <dbReference type="HAMAP-Rule" id="MF_00658"/>
    </source>
</evidence>
<feature type="binding site" evidence="5">
    <location>
        <position position="75"/>
    </location>
    <ligand>
        <name>S-adenosyl-L-methionine</name>
        <dbReference type="ChEBI" id="CHEBI:59789"/>
    </ligand>
</feature>
<dbReference type="InterPro" id="IPR029026">
    <property type="entry name" value="tRNA_m1G_MTases_N"/>
</dbReference>
<evidence type="ECO:0000313" key="6">
    <source>
        <dbReference type="EMBL" id="PKM89407.1"/>
    </source>
</evidence>
<reference evidence="6 7" key="1">
    <citation type="journal article" date="2017" name="ISME J.">
        <title>Potential for microbial H2 and metal transformations associated with novel bacteria and archaea in deep terrestrial subsurface sediments.</title>
        <authorList>
            <person name="Hernsdorf A.W."/>
            <person name="Amano Y."/>
            <person name="Miyakawa K."/>
            <person name="Ise K."/>
            <person name="Suzuki Y."/>
            <person name="Anantharaman K."/>
            <person name="Probst A."/>
            <person name="Burstein D."/>
            <person name="Thomas B.C."/>
            <person name="Banfield J.F."/>
        </authorList>
    </citation>
    <scope>NUCLEOTIDE SEQUENCE [LARGE SCALE GENOMIC DNA]</scope>
    <source>
        <strain evidence="6">HGW-Falkowbacteria-2</strain>
    </source>
</reference>
<dbReference type="CDD" id="cd18081">
    <property type="entry name" value="RlmH-like"/>
    <property type="match status" value="1"/>
</dbReference>
<accession>A0A2N2E3W2</accession>
<feature type="binding site" evidence="5">
    <location>
        <position position="104"/>
    </location>
    <ligand>
        <name>S-adenosyl-L-methionine</name>
        <dbReference type="ChEBI" id="CHEBI:59789"/>
    </ligand>
</feature>
<dbReference type="InterPro" id="IPR029028">
    <property type="entry name" value="Alpha/beta_knot_MTases"/>
</dbReference>
<proteinExistence type="inferred from homology"/>
<dbReference type="PIRSF" id="PIRSF004505">
    <property type="entry name" value="MT_bac"/>
    <property type="match status" value="1"/>
</dbReference>
<dbReference type="InterPro" id="IPR003742">
    <property type="entry name" value="RlmH-like"/>
</dbReference>
<comment type="subcellular location">
    <subcellularLocation>
        <location evidence="5">Cytoplasm</location>
    </subcellularLocation>
</comment>
<name>A0A2N2E3W2_9BACT</name>
<comment type="function">
    <text evidence="5">Specifically methylates the pseudouridine at position 1915 (m3Psi1915) in 23S rRNA.</text>
</comment>
<dbReference type="EMBL" id="PHAH01000001">
    <property type="protein sequence ID" value="PKM89407.1"/>
    <property type="molecule type" value="Genomic_DNA"/>
</dbReference>
<comment type="similarity">
    <text evidence="4 5">Belongs to the RNA methyltransferase RlmH family.</text>
</comment>
<keyword evidence="2 5" id="KW-0808">Transferase</keyword>
<comment type="subunit">
    <text evidence="5">Homodimer.</text>
</comment>
<comment type="caution">
    <text evidence="6">The sequence shown here is derived from an EMBL/GenBank/DDBJ whole genome shotgun (WGS) entry which is preliminary data.</text>
</comment>
<sequence length="154" mass="17506">MNNITLIAVGALKNKALQTLAADYEKRIAPYARFKLIETSASPFGKNDKNRSKRQENEVIEKVVHKLPKADIFLLAEKGNVFDSPSFASFLNEYDGRDLVLVIGGALGWEEEFRKRYKCISLSTLTFPHELARVVLLEQIYRGLLINAGKDYHY</sequence>